<dbReference type="AlphaFoldDB" id="A0A0S2TAM9"/>
<dbReference type="Gene3D" id="2.40.160.20">
    <property type="match status" value="1"/>
</dbReference>
<keyword evidence="4" id="KW-1185">Reference proteome</keyword>
<evidence type="ECO:0000313" key="3">
    <source>
        <dbReference type="EMBL" id="ALP52199.1"/>
    </source>
</evidence>
<evidence type="ECO:0000313" key="4">
    <source>
        <dbReference type="Proteomes" id="UP000055136"/>
    </source>
</evidence>
<name>A0A0S2TAM9_9GAMM</name>
<organism evidence="3 4">
    <name type="scientific">Candidatus Tenderia electrophaga</name>
    <dbReference type="NCBI Taxonomy" id="1748243"/>
    <lineage>
        <taxon>Bacteria</taxon>
        <taxon>Pseudomonadati</taxon>
        <taxon>Pseudomonadota</taxon>
        <taxon>Gammaproteobacteria</taxon>
        <taxon>Candidatus Tenderiales</taxon>
        <taxon>Candidatus Tenderiaceae</taxon>
        <taxon>Candidatus Tenderia</taxon>
    </lineage>
</organism>
<gene>
    <name evidence="3" type="ORF">Tel_03015</name>
</gene>
<dbReference type="Proteomes" id="UP000055136">
    <property type="component" value="Chromosome"/>
</dbReference>
<keyword evidence="1" id="KW-0732">Signal</keyword>
<dbReference type="EMBL" id="CP013099">
    <property type="protein sequence ID" value="ALP52199.1"/>
    <property type="molecule type" value="Genomic_DNA"/>
</dbReference>
<dbReference type="SUPFAM" id="SSF56925">
    <property type="entry name" value="OMPA-like"/>
    <property type="match status" value="1"/>
</dbReference>
<feature type="domain" description="Outer membrane protein beta-barrel" evidence="2">
    <location>
        <begin position="2"/>
        <end position="138"/>
    </location>
</feature>
<accession>A0A0S2TAM9</accession>
<dbReference type="Pfam" id="PF13505">
    <property type="entry name" value="OMP_b-brl"/>
    <property type="match status" value="1"/>
</dbReference>
<evidence type="ECO:0000256" key="1">
    <source>
        <dbReference type="ARBA" id="ARBA00022729"/>
    </source>
</evidence>
<evidence type="ECO:0000259" key="2">
    <source>
        <dbReference type="Pfam" id="PF13505"/>
    </source>
</evidence>
<dbReference type="InterPro" id="IPR011250">
    <property type="entry name" value="OMP/PagP_B-barrel"/>
</dbReference>
<dbReference type="InterPro" id="IPR027385">
    <property type="entry name" value="Beta-barrel_OMP"/>
</dbReference>
<proteinExistence type="predicted"/>
<reference evidence="3" key="1">
    <citation type="submission" date="2015-10" db="EMBL/GenBank/DDBJ databases">
        <title>Description of Candidatus Tenderia electrophaga gen. nov, sp. nov., an Uncultivated Electroautotroph from a Biocathode Enrichment.</title>
        <authorList>
            <person name="Eddie B.J."/>
            <person name="Malanoski A.P."/>
            <person name="Wang Z."/>
            <person name="Hall R.J."/>
            <person name="Oh S.D."/>
            <person name="Heiner C."/>
            <person name="Lin B."/>
            <person name="Strycharz-Glaven S.M."/>
        </authorList>
    </citation>
    <scope>NUCLEOTIDE SEQUENCE [LARGE SCALE GENOMIC DNA]</scope>
    <source>
        <strain evidence="3">NRL1</strain>
    </source>
</reference>
<dbReference type="KEGG" id="tee:Tel_03015"/>
<protein>
    <recommendedName>
        <fullName evidence="2">Outer membrane protein beta-barrel domain-containing protein</fullName>
    </recommendedName>
</protein>
<sequence length="148" mass="16078">MSLGSTTYEEPGFEFKLATLGGKLGYRFNNILSAEVHAGIGDSDDANGVSMDMTYLTGAFLRADWSPVADGRIKLYILGGFSAADLEFKTASTTASSTESGVSYAVGMELYANREHGIAAQWSRYLDDTLRGVDYTLDGLSLGYFRYF</sequence>